<accession>G2EB66</accession>
<evidence type="ECO:0000313" key="2">
    <source>
        <dbReference type="Proteomes" id="UP000003730"/>
    </source>
</evidence>
<keyword evidence="2" id="KW-1185">Reference proteome</keyword>
<gene>
    <name evidence="1" type="ORF">BZARG_749</name>
</gene>
<protein>
    <submittedName>
        <fullName evidence="1">Uncharacterized protein</fullName>
    </submittedName>
</protein>
<dbReference type="OrthoDB" id="9927928at2"/>
<evidence type="ECO:0000313" key="1">
    <source>
        <dbReference type="EMBL" id="EGV44397.1"/>
    </source>
</evidence>
<dbReference type="EMBL" id="AFXZ01000009">
    <property type="protein sequence ID" value="EGV44397.1"/>
    <property type="molecule type" value="Genomic_DNA"/>
</dbReference>
<dbReference type="STRING" id="1046627.BZARG_749"/>
<name>G2EB66_9FLAO</name>
<proteinExistence type="predicted"/>
<organism evidence="1 2">
    <name type="scientific">Bizionia argentinensis JUB59</name>
    <dbReference type="NCBI Taxonomy" id="1046627"/>
    <lineage>
        <taxon>Bacteria</taxon>
        <taxon>Pseudomonadati</taxon>
        <taxon>Bacteroidota</taxon>
        <taxon>Flavobacteriia</taxon>
        <taxon>Flavobacteriales</taxon>
        <taxon>Flavobacteriaceae</taxon>
        <taxon>Bizionia</taxon>
    </lineage>
</organism>
<dbReference type="RefSeq" id="WP_008635596.1">
    <property type="nucleotide sequence ID" value="NZ_AFXZ01000009.1"/>
</dbReference>
<dbReference type="Proteomes" id="UP000003730">
    <property type="component" value="Unassembled WGS sequence"/>
</dbReference>
<dbReference type="AlphaFoldDB" id="G2EB66"/>
<reference evidence="1 2" key="1">
    <citation type="journal article" date="2008" name="Int. J. Syst. Evol. Microbiol.">
        <title>Bizionia argentinensis sp. nov., isolated from surface marine water in Antarctica.</title>
        <authorList>
            <person name="Bercovich A."/>
            <person name="Vazquez S.C."/>
            <person name="Yankilevich P."/>
            <person name="Coria S.H."/>
            <person name="Foti M."/>
            <person name="Hernandez E."/>
            <person name="Vidal A."/>
            <person name="Ruberto L."/>
            <person name="Melo C."/>
            <person name="Marenssi S."/>
            <person name="Criscuolo M."/>
            <person name="Memoli M."/>
            <person name="Arguelles M."/>
            <person name="Mac Cormack W.P."/>
        </authorList>
    </citation>
    <scope>NUCLEOTIDE SEQUENCE [LARGE SCALE GENOMIC DNA]</scope>
    <source>
        <strain evidence="1 2">JUB59</strain>
    </source>
</reference>
<sequence length="67" mass="7667">MKSEINKLIKVRDKIIQKVEKRDKVALIRSDDWYQSSKGKQHEAVTGKLADATESIKEAIKELENIA</sequence>
<comment type="caution">
    <text evidence="1">The sequence shown here is derived from an EMBL/GenBank/DDBJ whole genome shotgun (WGS) entry which is preliminary data.</text>
</comment>